<accession>A0A165Z412</accession>
<dbReference type="EMBL" id="LNRQ01000004">
    <property type="protein sequence ID" value="KZM99584.1"/>
    <property type="molecule type" value="Genomic_DNA"/>
</dbReference>
<evidence type="ECO:0000313" key="3">
    <source>
        <dbReference type="Proteomes" id="UP000077755"/>
    </source>
</evidence>
<sequence>MEGASSVRELAHDNKENIIPASSALSLKSKAIAKNRRRKLTRKPLRDITNLFINQISSSLAPIAYLQDFASSPPSAQISDSPAFNLPKRKISELNQHTISKQLRMNFR</sequence>
<evidence type="ECO:0000313" key="2">
    <source>
        <dbReference type="EMBL" id="WOG98698.1"/>
    </source>
</evidence>
<protein>
    <submittedName>
        <fullName evidence="1">Uncharacterized protein</fullName>
    </submittedName>
</protein>
<dbReference type="EMBL" id="CP093346">
    <property type="protein sequence ID" value="WOG98698.1"/>
    <property type="molecule type" value="Genomic_DNA"/>
</dbReference>
<dbReference type="Proteomes" id="UP000077755">
    <property type="component" value="Chromosome 4"/>
</dbReference>
<gene>
    <name evidence="1" type="ORF">DCAR_013054</name>
    <name evidence="2" type="ORF">DCAR_0418042</name>
</gene>
<proteinExistence type="predicted"/>
<keyword evidence="3" id="KW-1185">Reference proteome</keyword>
<reference evidence="1" key="1">
    <citation type="journal article" date="2016" name="Nat. Genet.">
        <title>A high-quality carrot genome assembly provides new insights into carotenoid accumulation and asterid genome evolution.</title>
        <authorList>
            <person name="Iorizzo M."/>
            <person name="Ellison S."/>
            <person name="Senalik D."/>
            <person name="Zeng P."/>
            <person name="Satapoomin P."/>
            <person name="Huang J."/>
            <person name="Bowman M."/>
            <person name="Iovene M."/>
            <person name="Sanseverino W."/>
            <person name="Cavagnaro P."/>
            <person name="Yildiz M."/>
            <person name="Macko-Podgorni A."/>
            <person name="Moranska E."/>
            <person name="Grzebelus E."/>
            <person name="Grzebelus D."/>
            <person name="Ashrafi H."/>
            <person name="Zheng Z."/>
            <person name="Cheng S."/>
            <person name="Spooner D."/>
            <person name="Van Deynze A."/>
            <person name="Simon P."/>
        </authorList>
    </citation>
    <scope>NUCLEOTIDE SEQUENCE [LARGE SCALE GENOMIC DNA]</scope>
    <source>
        <tissue evidence="1">Leaf</tissue>
    </source>
</reference>
<dbReference type="AlphaFoldDB" id="A0A165Z412"/>
<name>A0A165Z412_DAUCS</name>
<organism evidence="1">
    <name type="scientific">Daucus carota subsp. sativus</name>
    <name type="common">Carrot</name>
    <dbReference type="NCBI Taxonomy" id="79200"/>
    <lineage>
        <taxon>Eukaryota</taxon>
        <taxon>Viridiplantae</taxon>
        <taxon>Streptophyta</taxon>
        <taxon>Embryophyta</taxon>
        <taxon>Tracheophyta</taxon>
        <taxon>Spermatophyta</taxon>
        <taxon>Magnoliopsida</taxon>
        <taxon>eudicotyledons</taxon>
        <taxon>Gunneridae</taxon>
        <taxon>Pentapetalae</taxon>
        <taxon>asterids</taxon>
        <taxon>campanulids</taxon>
        <taxon>Apiales</taxon>
        <taxon>Apiaceae</taxon>
        <taxon>Apioideae</taxon>
        <taxon>Scandiceae</taxon>
        <taxon>Daucinae</taxon>
        <taxon>Daucus</taxon>
        <taxon>Daucus sect. Daucus</taxon>
    </lineage>
</organism>
<dbReference type="Gramene" id="KZM99584">
    <property type="protein sequence ID" value="KZM99584"/>
    <property type="gene ID" value="DCAR_013054"/>
</dbReference>
<reference evidence="2" key="2">
    <citation type="submission" date="2022-03" db="EMBL/GenBank/DDBJ databases">
        <title>Draft title - Genomic analysis of global carrot germplasm unveils the trajectory of domestication and the origin of high carotenoid orange carrot.</title>
        <authorList>
            <person name="Iorizzo M."/>
            <person name="Ellison S."/>
            <person name="Senalik D."/>
            <person name="Macko-Podgorni A."/>
            <person name="Grzebelus D."/>
            <person name="Bostan H."/>
            <person name="Rolling W."/>
            <person name="Curaba J."/>
            <person name="Simon P."/>
        </authorList>
    </citation>
    <scope>NUCLEOTIDE SEQUENCE</scope>
    <source>
        <tissue evidence="2">Leaf</tissue>
    </source>
</reference>
<evidence type="ECO:0000313" key="1">
    <source>
        <dbReference type="EMBL" id="KZM99584.1"/>
    </source>
</evidence>